<comment type="caution">
    <text evidence="1">The sequence shown here is derived from an EMBL/GenBank/DDBJ whole genome shotgun (WGS) entry which is preliminary data.</text>
</comment>
<sequence>MRHNVGGTPPTIRKCLDVIKAAMSRVRLLLHVCRLVRYTCECSRGSRATATTAFCCDMRHVIIRPSARKRSQPLSYNVQTDGGIEHMESLARSPALHMKHPTIKYLCSQCLQDSQRASQEFV</sequence>
<evidence type="ECO:0000313" key="2">
    <source>
        <dbReference type="Proteomes" id="UP001209878"/>
    </source>
</evidence>
<dbReference type="EMBL" id="JAODUO010000353">
    <property type="protein sequence ID" value="KAK2182445.1"/>
    <property type="molecule type" value="Genomic_DNA"/>
</dbReference>
<reference evidence="1" key="1">
    <citation type="journal article" date="2023" name="Mol. Biol. Evol.">
        <title>Third-Generation Sequencing Reveals the Adaptive Role of the Epigenome in Three Deep-Sea Polychaetes.</title>
        <authorList>
            <person name="Perez M."/>
            <person name="Aroh O."/>
            <person name="Sun Y."/>
            <person name="Lan Y."/>
            <person name="Juniper S.K."/>
            <person name="Young C.R."/>
            <person name="Angers B."/>
            <person name="Qian P.Y."/>
        </authorList>
    </citation>
    <scope>NUCLEOTIDE SEQUENCE</scope>
    <source>
        <strain evidence="1">R07B-5</strain>
    </source>
</reference>
<accession>A0AAD9L4F1</accession>
<gene>
    <name evidence="1" type="ORF">NP493_353g02026</name>
</gene>
<proteinExistence type="predicted"/>
<dbReference type="AlphaFoldDB" id="A0AAD9L4F1"/>
<keyword evidence="2" id="KW-1185">Reference proteome</keyword>
<protein>
    <submittedName>
        <fullName evidence="1">Uncharacterized protein</fullName>
    </submittedName>
</protein>
<name>A0AAD9L4F1_RIDPI</name>
<evidence type="ECO:0000313" key="1">
    <source>
        <dbReference type="EMBL" id="KAK2182445.1"/>
    </source>
</evidence>
<organism evidence="1 2">
    <name type="scientific">Ridgeia piscesae</name>
    <name type="common">Tubeworm</name>
    <dbReference type="NCBI Taxonomy" id="27915"/>
    <lineage>
        <taxon>Eukaryota</taxon>
        <taxon>Metazoa</taxon>
        <taxon>Spiralia</taxon>
        <taxon>Lophotrochozoa</taxon>
        <taxon>Annelida</taxon>
        <taxon>Polychaeta</taxon>
        <taxon>Sedentaria</taxon>
        <taxon>Canalipalpata</taxon>
        <taxon>Sabellida</taxon>
        <taxon>Siboglinidae</taxon>
        <taxon>Ridgeia</taxon>
    </lineage>
</organism>
<dbReference type="Proteomes" id="UP001209878">
    <property type="component" value="Unassembled WGS sequence"/>
</dbReference>